<feature type="region of interest" description="Disordered" evidence="1">
    <location>
        <begin position="118"/>
        <end position="227"/>
    </location>
</feature>
<organism evidence="2">
    <name type="scientific">Ganoderma boninense</name>
    <dbReference type="NCBI Taxonomy" id="34458"/>
    <lineage>
        <taxon>Eukaryota</taxon>
        <taxon>Fungi</taxon>
        <taxon>Dikarya</taxon>
        <taxon>Basidiomycota</taxon>
        <taxon>Agaricomycotina</taxon>
        <taxon>Agaricomycetes</taxon>
        <taxon>Polyporales</taxon>
        <taxon>Polyporaceae</taxon>
        <taxon>Ganoderma</taxon>
    </lineage>
</organism>
<reference evidence="2" key="1">
    <citation type="submission" date="2019-10" db="EMBL/GenBank/DDBJ databases">
        <authorList>
            <person name="Nor Muhammad N."/>
        </authorList>
    </citation>
    <scope>NUCLEOTIDE SEQUENCE</scope>
</reference>
<name>A0A5K1JUM8_9APHY</name>
<evidence type="ECO:0000256" key="1">
    <source>
        <dbReference type="SAM" id="MobiDB-lite"/>
    </source>
</evidence>
<protein>
    <submittedName>
        <fullName evidence="2">HMG box domain-containing protein</fullName>
    </submittedName>
</protein>
<feature type="compositionally biased region" description="Pro residues" evidence="1">
    <location>
        <begin position="217"/>
        <end position="227"/>
    </location>
</feature>
<feature type="compositionally biased region" description="Low complexity" evidence="1">
    <location>
        <begin position="164"/>
        <end position="188"/>
    </location>
</feature>
<dbReference type="AlphaFoldDB" id="A0A5K1JUM8"/>
<proteinExistence type="predicted"/>
<evidence type="ECO:0000313" key="2">
    <source>
        <dbReference type="EMBL" id="VWO95500.1"/>
    </source>
</evidence>
<dbReference type="EMBL" id="LR724880">
    <property type="protein sequence ID" value="VWO95500.1"/>
    <property type="molecule type" value="Genomic_DNA"/>
</dbReference>
<gene>
    <name evidence="2" type="primary">I1RX44</name>
</gene>
<accession>A0A5K1JUM8</accession>
<feature type="compositionally biased region" description="Basic and acidic residues" evidence="1">
    <location>
        <begin position="135"/>
        <end position="146"/>
    </location>
</feature>
<sequence>MDNPRTITEKALESFGTREAMIEFLMSTRDIDNVKVRLINRFLCFRNICGSLLPASLSRRQSEVSKKMGAVWRAGARDLGFWSDLYQDFVDGHHARFPYYWQKKAELDAMPQAKRLAVLATLPDPKNKRRKKKRPAVEEKRGDVKEKRPRRARAAPYNVRGTPSSSGSRSSRSSASRSRSSRSSSSSSLPIAPQGPTSTVPLFPTPPAVPVHHSARPPVPVAPPPPVPIHPYNQPSLPMFPSTQPSHMMPPFSYAGSHASPAAHNYGNALLGGDQYVVPSQAWNPAPVAAPQPPSLASGMQTQLHTPWTSAPALPAAAYHQPMTMTTTHSASWTTSATVPGPTLPQAHYHQPVNSLAAANAPLVPYHEADFKGYQTYQLRTTGDSLPTNQGAAHFPSYRAPFPASHLWTSSDAQAPRIGRSFAPVPQIGIRARL</sequence>